<gene>
    <name evidence="2" type="ORF">ANN_19681</name>
</gene>
<name>A0ABQ8SB76_PERAM</name>
<proteinExistence type="predicted"/>
<feature type="region of interest" description="Disordered" evidence="1">
    <location>
        <begin position="31"/>
        <end position="52"/>
    </location>
</feature>
<dbReference type="Proteomes" id="UP001148838">
    <property type="component" value="Unassembled WGS sequence"/>
</dbReference>
<comment type="caution">
    <text evidence="2">The sequence shown here is derived from an EMBL/GenBank/DDBJ whole genome shotgun (WGS) entry which is preliminary data.</text>
</comment>
<keyword evidence="3" id="KW-1185">Reference proteome</keyword>
<evidence type="ECO:0000313" key="2">
    <source>
        <dbReference type="EMBL" id="KAJ4431086.1"/>
    </source>
</evidence>
<reference evidence="2 3" key="1">
    <citation type="journal article" date="2022" name="Allergy">
        <title>Genome assembly and annotation of Periplaneta americana reveal a comprehensive cockroach allergen profile.</title>
        <authorList>
            <person name="Wang L."/>
            <person name="Xiong Q."/>
            <person name="Saelim N."/>
            <person name="Wang L."/>
            <person name="Nong W."/>
            <person name="Wan A.T."/>
            <person name="Shi M."/>
            <person name="Liu X."/>
            <person name="Cao Q."/>
            <person name="Hui J.H.L."/>
            <person name="Sookrung N."/>
            <person name="Leung T.F."/>
            <person name="Tungtrongchitr A."/>
            <person name="Tsui S.K.W."/>
        </authorList>
    </citation>
    <scope>NUCLEOTIDE SEQUENCE [LARGE SCALE GENOMIC DNA]</scope>
    <source>
        <strain evidence="2">PWHHKU_190912</strain>
    </source>
</reference>
<dbReference type="EMBL" id="JAJSOF020000031">
    <property type="protein sequence ID" value="KAJ4431086.1"/>
    <property type="molecule type" value="Genomic_DNA"/>
</dbReference>
<evidence type="ECO:0000313" key="3">
    <source>
        <dbReference type="Proteomes" id="UP001148838"/>
    </source>
</evidence>
<sequence length="202" mass="22532">MAGLSEGGNELWSGVQHRYDPAFADIGLRKTPEKSQSGNLSRPGIKPGPSDFAARRANRYSTNMDAVVYETRNFPAQQQFNPVAERHKTWLPSVIVLVSRLPKILQKIHPLEPYSGATCQMARLLQPCSGCLTRSLTTPLQGVNSAKVSSKNYIPTLLHQKEKKKLVGSLAEKKLPTERCSGKNGEREKISRQKKISDDRRH</sequence>
<feature type="region of interest" description="Disordered" evidence="1">
    <location>
        <begin position="176"/>
        <end position="202"/>
    </location>
</feature>
<evidence type="ECO:0000256" key="1">
    <source>
        <dbReference type="SAM" id="MobiDB-lite"/>
    </source>
</evidence>
<protein>
    <submittedName>
        <fullName evidence="2">Uncharacterized protein</fullName>
    </submittedName>
</protein>
<accession>A0ABQ8SB76</accession>
<organism evidence="2 3">
    <name type="scientific">Periplaneta americana</name>
    <name type="common">American cockroach</name>
    <name type="synonym">Blatta americana</name>
    <dbReference type="NCBI Taxonomy" id="6978"/>
    <lineage>
        <taxon>Eukaryota</taxon>
        <taxon>Metazoa</taxon>
        <taxon>Ecdysozoa</taxon>
        <taxon>Arthropoda</taxon>
        <taxon>Hexapoda</taxon>
        <taxon>Insecta</taxon>
        <taxon>Pterygota</taxon>
        <taxon>Neoptera</taxon>
        <taxon>Polyneoptera</taxon>
        <taxon>Dictyoptera</taxon>
        <taxon>Blattodea</taxon>
        <taxon>Blattoidea</taxon>
        <taxon>Blattidae</taxon>
        <taxon>Blattinae</taxon>
        <taxon>Periplaneta</taxon>
    </lineage>
</organism>